<proteinExistence type="predicted"/>
<accession>A0AAD7G331</accession>
<sequence>MTEQPVFPTDFNVSFRNLCRNVRGVVDAGHDRQIKHQLNEAVKFFRVVDQNRVFFSVDDYADLCDTLPDMIRVLRKARPPPTASPDTDQGTQEMHRCLLIPGLVHKIVSQLEPTGCAFAAAQYIAELFPDLEEIRSCKEHWAGIPGRGVSEQDRKEIRYGRRWTEASGYLEELAENRAKEYHRGAESRPFNKSRWNQF</sequence>
<dbReference type="EMBL" id="JARKIF010000001">
    <property type="protein sequence ID" value="KAJ7651402.1"/>
    <property type="molecule type" value="Genomic_DNA"/>
</dbReference>
<protein>
    <submittedName>
        <fullName evidence="1">Uncharacterized protein</fullName>
    </submittedName>
</protein>
<evidence type="ECO:0000313" key="2">
    <source>
        <dbReference type="Proteomes" id="UP001221142"/>
    </source>
</evidence>
<dbReference type="Proteomes" id="UP001221142">
    <property type="component" value="Unassembled WGS sequence"/>
</dbReference>
<comment type="caution">
    <text evidence="1">The sequence shown here is derived from an EMBL/GenBank/DDBJ whole genome shotgun (WGS) entry which is preliminary data.</text>
</comment>
<reference evidence="1" key="1">
    <citation type="submission" date="2023-03" db="EMBL/GenBank/DDBJ databases">
        <title>Massive genome expansion in bonnet fungi (Mycena s.s.) driven by repeated elements and novel gene families across ecological guilds.</title>
        <authorList>
            <consortium name="Lawrence Berkeley National Laboratory"/>
            <person name="Harder C.B."/>
            <person name="Miyauchi S."/>
            <person name="Viragh M."/>
            <person name="Kuo A."/>
            <person name="Thoen E."/>
            <person name="Andreopoulos B."/>
            <person name="Lu D."/>
            <person name="Skrede I."/>
            <person name="Drula E."/>
            <person name="Henrissat B."/>
            <person name="Morin E."/>
            <person name="Kohler A."/>
            <person name="Barry K."/>
            <person name="LaButti K."/>
            <person name="Morin E."/>
            <person name="Salamov A."/>
            <person name="Lipzen A."/>
            <person name="Mereny Z."/>
            <person name="Hegedus B."/>
            <person name="Baldrian P."/>
            <person name="Stursova M."/>
            <person name="Weitz H."/>
            <person name="Taylor A."/>
            <person name="Grigoriev I.V."/>
            <person name="Nagy L.G."/>
            <person name="Martin F."/>
            <person name="Kauserud H."/>
        </authorList>
    </citation>
    <scope>NUCLEOTIDE SEQUENCE</scope>
    <source>
        <strain evidence="1">9284</strain>
    </source>
</reference>
<keyword evidence="2" id="KW-1185">Reference proteome</keyword>
<organism evidence="1 2">
    <name type="scientific">Roridomyces roridus</name>
    <dbReference type="NCBI Taxonomy" id="1738132"/>
    <lineage>
        <taxon>Eukaryota</taxon>
        <taxon>Fungi</taxon>
        <taxon>Dikarya</taxon>
        <taxon>Basidiomycota</taxon>
        <taxon>Agaricomycotina</taxon>
        <taxon>Agaricomycetes</taxon>
        <taxon>Agaricomycetidae</taxon>
        <taxon>Agaricales</taxon>
        <taxon>Marasmiineae</taxon>
        <taxon>Mycenaceae</taxon>
        <taxon>Roridomyces</taxon>
    </lineage>
</organism>
<name>A0AAD7G331_9AGAR</name>
<evidence type="ECO:0000313" key="1">
    <source>
        <dbReference type="EMBL" id="KAJ7651402.1"/>
    </source>
</evidence>
<gene>
    <name evidence="1" type="ORF">FB45DRAFT_35554</name>
</gene>
<dbReference type="AlphaFoldDB" id="A0AAD7G331"/>